<dbReference type="Proteomes" id="UP000037515">
    <property type="component" value="Unassembled WGS sequence"/>
</dbReference>
<comment type="subcellular location">
    <subcellularLocation>
        <location evidence="6">Cell inner membrane</location>
        <topology evidence="6">Single-pass membrane protein</topology>
    </subcellularLocation>
</comment>
<dbReference type="RefSeq" id="WP_053396311.1">
    <property type="nucleotide sequence ID" value="NZ_LHPJ01000010.1"/>
</dbReference>
<comment type="caution">
    <text evidence="7">The sequence shown here is derived from an EMBL/GenBank/DDBJ whole genome shotgun (WGS) entry which is preliminary data.</text>
</comment>
<keyword evidence="6" id="KW-0812">Transmembrane</keyword>
<sequence>MTTERNDYDPKAYNPTFEWGFLAPKYWGTWILVILLLPIALLPLTVHQWIAAKLAKKLTKSNKGPAHRARVNFELCFPEKSFEEREALIENTLYTAAIFVLRFSLLSLRSKSWLQEQCDFVNKEHLTQYTNKGEKVILLVPHSWAIDVPAILLASQGLPVSAMAKKQKNALADWLMHRQRVQYGGRVYERSGGIKPFIKSVKDGYLGYYLPDQDHGAEISEFVNFFATTKATLPGLSKLAKLSRAKIVPLFASTNTKTGKYQLEVLPALELQSDDKSDARAMNIAIETFVSPKPEQYMWVLNLLYSQKDGLNYYNVFKEKYSSEWMNRGAKSE</sequence>
<protein>
    <recommendedName>
        <fullName evidence="6">Lipid A biosynthesis acyltransferase</fullName>
        <ecNumber evidence="6">2.3.1.243</ecNumber>
    </recommendedName>
    <alternativeName>
        <fullName evidence="6">Kdo(2)-lauroyl-lipid IV(A) acyltransferase</fullName>
    </alternativeName>
</protein>
<evidence type="ECO:0000256" key="1">
    <source>
        <dbReference type="ARBA" id="ARBA00022475"/>
    </source>
</evidence>
<dbReference type="GO" id="GO:0005886">
    <property type="term" value="C:plasma membrane"/>
    <property type="evidence" value="ECO:0007669"/>
    <property type="project" value="UniProtKB-SubCell"/>
</dbReference>
<keyword evidence="2 6" id="KW-0997">Cell inner membrane</keyword>
<dbReference type="GO" id="GO:0009103">
    <property type="term" value="P:lipopolysaccharide biosynthetic process"/>
    <property type="evidence" value="ECO:0007669"/>
    <property type="project" value="UniProtKB-UniRule"/>
</dbReference>
<accession>A0A0M0HLF7</accession>
<feature type="short sequence motif" description="HXXXXD motif" evidence="6">
    <location>
        <begin position="142"/>
        <end position="147"/>
    </location>
</feature>
<keyword evidence="6" id="KW-0448">Lipopolysaccharide biosynthesis</keyword>
<comment type="pathway">
    <text evidence="6">Glycolipid biosynthesis; KDO(2)-lipid A biosynthesis; KDO(2)-lipid A from CMP-3-deoxy-D-manno-octulosonate and lipid IV(A): step 4/4.</text>
</comment>
<evidence type="ECO:0000256" key="4">
    <source>
        <dbReference type="ARBA" id="ARBA00023136"/>
    </source>
</evidence>
<dbReference type="AlphaFoldDB" id="A0A0M0HLF7"/>
<dbReference type="GO" id="GO:0009276">
    <property type="term" value="C:Gram-negative-bacterium-type cell wall"/>
    <property type="evidence" value="ECO:0007669"/>
    <property type="project" value="InterPro"/>
</dbReference>
<organism evidence="7 8">
    <name type="scientific">Vibrio nereis</name>
    <dbReference type="NCBI Taxonomy" id="693"/>
    <lineage>
        <taxon>Bacteria</taxon>
        <taxon>Pseudomonadati</taxon>
        <taxon>Pseudomonadota</taxon>
        <taxon>Gammaproteobacteria</taxon>
        <taxon>Vibrionales</taxon>
        <taxon>Vibrionaceae</taxon>
        <taxon>Vibrio</taxon>
    </lineage>
</organism>
<dbReference type="PATRIC" id="fig|693.5.peg.2731"/>
<reference evidence="8" key="1">
    <citation type="submission" date="2015-08" db="EMBL/GenBank/DDBJ databases">
        <title>Vibrio galatheae sp. nov., a novel member of the Vibrionaceae family isolated from the Solomon Islands.</title>
        <authorList>
            <person name="Giubergia S."/>
            <person name="Machado H."/>
            <person name="Mateiu R.V."/>
            <person name="Gram L."/>
        </authorList>
    </citation>
    <scope>NUCLEOTIDE SEQUENCE [LARGE SCALE GENOMIC DNA]</scope>
    <source>
        <strain evidence="8">DSM 19584</strain>
    </source>
</reference>
<comment type="pathway">
    <text evidence="6">Bacterial outer membrane biogenesis; lipopolysaccharide biosynthesis.</text>
</comment>
<dbReference type="EMBL" id="LHPJ01000010">
    <property type="protein sequence ID" value="KOO02904.1"/>
    <property type="molecule type" value="Genomic_DNA"/>
</dbReference>
<dbReference type="PANTHER" id="PTHR30606">
    <property type="entry name" value="LIPID A BIOSYNTHESIS LAUROYL ACYLTRANSFERASE"/>
    <property type="match status" value="1"/>
</dbReference>
<comment type="function">
    <text evidence="6">Catalyzes the transfer of an acyl chain from an acyl-[acyl-carrier-protein] (ACP) to a Kdo(2)-(acyl)-lipid IV(A) to form a Kdo(2)-lipid A.</text>
</comment>
<evidence type="ECO:0000313" key="7">
    <source>
        <dbReference type="EMBL" id="KOO02904.1"/>
    </source>
</evidence>
<gene>
    <name evidence="6" type="primary">lpxM</name>
    <name evidence="7" type="ORF">AKJ17_13330</name>
</gene>
<dbReference type="NCBIfam" id="TIGR02208">
    <property type="entry name" value="lipid_A_msbB"/>
    <property type="match status" value="1"/>
</dbReference>
<dbReference type="Pfam" id="PF03279">
    <property type="entry name" value="Lip_A_acyltrans"/>
    <property type="match status" value="1"/>
</dbReference>
<dbReference type="InterPro" id="IPR004960">
    <property type="entry name" value="LipA_acyltrans"/>
</dbReference>
<dbReference type="STRING" id="693.AKJ17_13330"/>
<keyword evidence="8" id="KW-1185">Reference proteome</keyword>
<dbReference type="GO" id="GO:0036104">
    <property type="term" value="P:Kdo2-lipid A biosynthetic process"/>
    <property type="evidence" value="ECO:0007669"/>
    <property type="project" value="UniProtKB-UniRule"/>
</dbReference>
<keyword evidence="4 6" id="KW-0472">Membrane</keyword>
<keyword evidence="5 6" id="KW-0012">Acyltransferase</keyword>
<dbReference type="InterPro" id="IPR011921">
    <property type="entry name" value="Lipid_A_MsbB"/>
</dbReference>
<evidence type="ECO:0000256" key="3">
    <source>
        <dbReference type="ARBA" id="ARBA00022679"/>
    </source>
</evidence>
<dbReference type="PANTHER" id="PTHR30606:SF4">
    <property type="entry name" value="LIPID A BIOSYNTHESIS MYRISTOYLTRANSFERASE"/>
    <property type="match status" value="1"/>
</dbReference>
<evidence type="ECO:0000256" key="5">
    <source>
        <dbReference type="ARBA" id="ARBA00023315"/>
    </source>
</evidence>
<evidence type="ECO:0000313" key="8">
    <source>
        <dbReference type="Proteomes" id="UP000037515"/>
    </source>
</evidence>
<dbReference type="GO" id="GO:0016747">
    <property type="term" value="F:acyltransferase activity, transferring groups other than amino-acyl groups"/>
    <property type="evidence" value="ECO:0007669"/>
    <property type="project" value="InterPro"/>
</dbReference>
<dbReference type="EC" id="2.3.1.243" evidence="6"/>
<keyword evidence="1 6" id="KW-1003">Cell membrane</keyword>
<proteinExistence type="inferred from homology"/>
<comment type="catalytic activity">
    <reaction evidence="6">
        <text>an alpha-Kdo-(2-&gt;4)-alpha-Kdo-(2-&gt;6)-(acyl)-lipid IVA + a fatty acyl-[ACP] = an alpha-Kdo-(2-&gt;4)-alpha-Kdo-(2-&gt;6)-lipid A + holo-[ACP]</text>
        <dbReference type="Rhea" id="RHEA:69400"/>
        <dbReference type="Rhea" id="RHEA-COMP:9685"/>
        <dbReference type="Rhea" id="RHEA-COMP:14125"/>
        <dbReference type="ChEBI" id="CHEBI:64479"/>
        <dbReference type="ChEBI" id="CHEBI:138651"/>
        <dbReference type="ChEBI" id="CHEBI:176430"/>
        <dbReference type="ChEBI" id="CHEBI:176431"/>
        <dbReference type="EC" id="2.3.1.243"/>
    </reaction>
</comment>
<keyword evidence="3 6" id="KW-0808">Transferase</keyword>
<dbReference type="PIRSF" id="PIRSF026649">
    <property type="entry name" value="MsbB"/>
    <property type="match status" value="1"/>
</dbReference>
<dbReference type="OrthoDB" id="9803456at2"/>
<dbReference type="HAMAP" id="MF_01944">
    <property type="entry name" value="Lipid_A_LpxM"/>
    <property type="match status" value="1"/>
</dbReference>
<evidence type="ECO:0000256" key="6">
    <source>
        <dbReference type="HAMAP-Rule" id="MF_01944"/>
    </source>
</evidence>
<evidence type="ECO:0000256" key="2">
    <source>
        <dbReference type="ARBA" id="ARBA00022519"/>
    </source>
</evidence>
<dbReference type="UniPathway" id="UPA00360">
    <property type="reaction ID" value="UER00486"/>
</dbReference>
<comment type="similarity">
    <text evidence="6">Belongs to the LpxL/LpxM/LpxP family. LpxM subfamily.</text>
</comment>
<name>A0A0M0HLF7_VIBNE</name>
<dbReference type="NCBIfam" id="NF006507">
    <property type="entry name" value="PRK08943.1"/>
    <property type="match status" value="1"/>
</dbReference>
<feature type="transmembrane region" description="Helical" evidence="6">
    <location>
        <begin position="27"/>
        <end position="50"/>
    </location>
</feature>
<dbReference type="CDD" id="cd07984">
    <property type="entry name" value="LPLAT_LABLAT-like"/>
    <property type="match status" value="1"/>
</dbReference>
<keyword evidence="6" id="KW-1133">Transmembrane helix</keyword>
<dbReference type="UniPathway" id="UPA00030"/>